<dbReference type="SUPFAM" id="SSF54919">
    <property type="entry name" value="Nucleoside diphosphate kinase, NDK"/>
    <property type="match status" value="1"/>
</dbReference>
<dbReference type="GO" id="GO:0005524">
    <property type="term" value="F:ATP binding"/>
    <property type="evidence" value="ECO:0007669"/>
    <property type="project" value="UniProtKB-KW"/>
</dbReference>
<dbReference type="InterPro" id="IPR036850">
    <property type="entry name" value="NDK-like_dom_sf"/>
</dbReference>
<feature type="binding site" evidence="9">
    <location>
        <position position="88"/>
    </location>
    <ligand>
        <name>ATP</name>
        <dbReference type="ChEBI" id="CHEBI:30616"/>
    </ligand>
</feature>
<dbReference type="PROSITE" id="PS51374">
    <property type="entry name" value="NDPK_LIKE"/>
    <property type="match status" value="1"/>
</dbReference>
<proteinExistence type="inferred from homology"/>
<dbReference type="EMBL" id="HBEV01013597">
    <property type="protein sequence ID" value="CAD8593180.1"/>
    <property type="molecule type" value="Transcribed_RNA"/>
</dbReference>
<dbReference type="SMART" id="SM00562">
    <property type="entry name" value="NDK"/>
    <property type="match status" value="1"/>
</dbReference>
<dbReference type="GO" id="GO:0004550">
    <property type="term" value="F:nucleoside diphosphate kinase activity"/>
    <property type="evidence" value="ECO:0007669"/>
    <property type="project" value="UniProtKB-EC"/>
</dbReference>
<dbReference type="Pfam" id="PF00334">
    <property type="entry name" value="NDK"/>
    <property type="match status" value="1"/>
</dbReference>
<dbReference type="HAMAP" id="MF_00451">
    <property type="entry name" value="NDP_kinase"/>
    <property type="match status" value="1"/>
</dbReference>
<dbReference type="GO" id="GO:0006183">
    <property type="term" value="P:GTP biosynthetic process"/>
    <property type="evidence" value="ECO:0007669"/>
    <property type="project" value="InterPro"/>
</dbReference>
<dbReference type="InterPro" id="IPR023005">
    <property type="entry name" value="Nucleoside_diP_kinase_AS"/>
</dbReference>
<dbReference type="FunFam" id="3.30.70.141:FF:000002">
    <property type="entry name" value="Nucleoside diphosphate kinase"/>
    <property type="match status" value="1"/>
</dbReference>
<protein>
    <recommendedName>
        <fullName evidence="11">Nucleoside diphosphate kinase</fullName>
        <ecNumber evidence="11">2.7.4.6</ecNumber>
    </recommendedName>
</protein>
<dbReference type="PROSITE" id="PS00469">
    <property type="entry name" value="NDPK"/>
    <property type="match status" value="1"/>
</dbReference>
<feature type="binding site" evidence="9">
    <location>
        <position position="136"/>
    </location>
    <ligand>
        <name>ATP</name>
        <dbReference type="ChEBI" id="CHEBI:30616"/>
    </ligand>
</feature>
<name>A0A7S0KW43_MICPS</name>
<feature type="domain" description="Nucleoside diphosphate kinase-like" evidence="12">
    <location>
        <begin position="80"/>
        <end position="217"/>
    </location>
</feature>
<comment type="catalytic activity">
    <reaction evidence="1 11">
        <text>a 2'-deoxyribonucleoside 5'-diphosphate + ATP = a 2'-deoxyribonucleoside 5'-triphosphate + ADP</text>
        <dbReference type="Rhea" id="RHEA:44640"/>
        <dbReference type="ChEBI" id="CHEBI:30616"/>
        <dbReference type="ChEBI" id="CHEBI:61560"/>
        <dbReference type="ChEBI" id="CHEBI:73316"/>
        <dbReference type="ChEBI" id="CHEBI:456216"/>
        <dbReference type="EC" id="2.7.4.6"/>
    </reaction>
</comment>
<evidence type="ECO:0000313" key="13">
    <source>
        <dbReference type="EMBL" id="CAD8593180.1"/>
    </source>
</evidence>
<keyword evidence="6 11" id="KW-0547">Nucleotide-binding</keyword>
<evidence type="ECO:0000256" key="6">
    <source>
        <dbReference type="ARBA" id="ARBA00022741"/>
    </source>
</evidence>
<evidence type="ECO:0000256" key="4">
    <source>
        <dbReference type="ARBA" id="ARBA00008142"/>
    </source>
</evidence>
<evidence type="ECO:0000256" key="9">
    <source>
        <dbReference type="PROSITE-ProRule" id="PRU00706"/>
    </source>
</evidence>
<sequence>MSFAVSASTTRVVASARAPVKAQRASAGAAFAAPASKTGSAARLSMRSVADTVALRADKSVAARAGSRGSLAVFAGRFETERTYIMIKPDGVQRGLVGQIIQRFEQKGFFLRGMKMMQVEKSHAEKHYADLSSKPFFGDLVDYMCSGPVVCMVWEGKEVVKTGRKIIGATNPLASEPGTIRGDFCIELGRNVIHGSDAVESAQHEIALWFPEGVTNYEHTAKAWIYE</sequence>
<evidence type="ECO:0000256" key="3">
    <source>
        <dbReference type="ARBA" id="ARBA00001946"/>
    </source>
</evidence>
<dbReference type="PRINTS" id="PR01243">
    <property type="entry name" value="NUCDPKINASE"/>
</dbReference>
<evidence type="ECO:0000256" key="10">
    <source>
        <dbReference type="RuleBase" id="RU004011"/>
    </source>
</evidence>
<evidence type="ECO:0000256" key="8">
    <source>
        <dbReference type="ARBA" id="ARBA00022840"/>
    </source>
</evidence>
<keyword evidence="7 11" id="KW-0418">Kinase</keyword>
<gene>
    <name evidence="13" type="ORF">MSP1404_LOCUS10584</name>
</gene>
<comment type="cofactor">
    <cofactor evidence="3">
        <name>Mg(2+)</name>
        <dbReference type="ChEBI" id="CHEBI:18420"/>
    </cofactor>
</comment>
<dbReference type="NCBIfam" id="NF001908">
    <property type="entry name" value="PRK00668.1"/>
    <property type="match status" value="1"/>
</dbReference>
<evidence type="ECO:0000256" key="7">
    <source>
        <dbReference type="ARBA" id="ARBA00022777"/>
    </source>
</evidence>
<organism evidence="13">
    <name type="scientific">Micromonas pusilla</name>
    <name type="common">Picoplanktonic green alga</name>
    <name type="synonym">Chromulina pusilla</name>
    <dbReference type="NCBI Taxonomy" id="38833"/>
    <lineage>
        <taxon>Eukaryota</taxon>
        <taxon>Viridiplantae</taxon>
        <taxon>Chlorophyta</taxon>
        <taxon>Mamiellophyceae</taxon>
        <taxon>Mamiellales</taxon>
        <taxon>Mamiellaceae</taxon>
        <taxon>Micromonas</taxon>
    </lineage>
</organism>
<comment type="similarity">
    <text evidence="4 9 10">Belongs to the NDK family.</text>
</comment>
<feature type="binding site" evidence="9">
    <location>
        <position position="191"/>
    </location>
    <ligand>
        <name>ATP</name>
        <dbReference type="ChEBI" id="CHEBI:30616"/>
    </ligand>
</feature>
<feature type="binding site" evidence="9">
    <location>
        <position position="164"/>
    </location>
    <ligand>
        <name>ATP</name>
        <dbReference type="ChEBI" id="CHEBI:30616"/>
    </ligand>
</feature>
<dbReference type="InterPro" id="IPR034907">
    <property type="entry name" value="NDK-like_dom"/>
</dbReference>
<dbReference type="EC" id="2.7.4.6" evidence="11"/>
<evidence type="ECO:0000256" key="11">
    <source>
        <dbReference type="RuleBase" id="RU004013"/>
    </source>
</evidence>
<dbReference type="GO" id="GO:0006228">
    <property type="term" value="P:UTP biosynthetic process"/>
    <property type="evidence" value="ECO:0007669"/>
    <property type="project" value="InterPro"/>
</dbReference>
<dbReference type="GO" id="GO:0006241">
    <property type="term" value="P:CTP biosynthetic process"/>
    <property type="evidence" value="ECO:0007669"/>
    <property type="project" value="InterPro"/>
</dbReference>
<evidence type="ECO:0000256" key="2">
    <source>
        <dbReference type="ARBA" id="ARBA00000937"/>
    </source>
</evidence>
<keyword evidence="8 11" id="KW-0067">ATP-binding</keyword>
<comment type="catalytic activity">
    <reaction evidence="2">
        <text>a ribonucleoside 5'-diphosphate + ATP = a ribonucleoside 5'-triphosphate + ADP</text>
        <dbReference type="Rhea" id="RHEA:18113"/>
        <dbReference type="ChEBI" id="CHEBI:30616"/>
        <dbReference type="ChEBI" id="CHEBI:57930"/>
        <dbReference type="ChEBI" id="CHEBI:61557"/>
        <dbReference type="ChEBI" id="CHEBI:456216"/>
        <dbReference type="EC" id="2.7.4.6"/>
    </reaction>
</comment>
<dbReference type="InterPro" id="IPR001564">
    <property type="entry name" value="Nucleoside_diP_kinase"/>
</dbReference>
<feature type="binding site" evidence="9">
    <location>
        <position position="181"/>
    </location>
    <ligand>
        <name>ATP</name>
        <dbReference type="ChEBI" id="CHEBI:30616"/>
    </ligand>
</feature>
<dbReference type="PANTHER" id="PTHR11349">
    <property type="entry name" value="NUCLEOSIDE DIPHOSPHATE KINASE"/>
    <property type="match status" value="1"/>
</dbReference>
<dbReference type="AlphaFoldDB" id="A0A7S0KW43"/>
<evidence type="ECO:0000259" key="12">
    <source>
        <dbReference type="SMART" id="SM00562"/>
    </source>
</evidence>
<feature type="binding site" evidence="9">
    <location>
        <position position="170"/>
    </location>
    <ligand>
        <name>ATP</name>
        <dbReference type="ChEBI" id="CHEBI:30616"/>
    </ligand>
</feature>
<reference evidence="13" key="1">
    <citation type="submission" date="2021-01" db="EMBL/GenBank/DDBJ databases">
        <authorList>
            <person name="Corre E."/>
            <person name="Pelletier E."/>
            <person name="Niang G."/>
            <person name="Scheremetjew M."/>
            <person name="Finn R."/>
            <person name="Kale V."/>
            <person name="Holt S."/>
            <person name="Cochrane G."/>
            <person name="Meng A."/>
            <person name="Brown T."/>
            <person name="Cohen L."/>
        </authorList>
    </citation>
    <scope>NUCLEOTIDE SEQUENCE</scope>
    <source>
        <strain evidence="13">CCMP494</strain>
    </source>
</reference>
<evidence type="ECO:0000256" key="5">
    <source>
        <dbReference type="ARBA" id="ARBA00022679"/>
    </source>
</evidence>
<evidence type="ECO:0000256" key="1">
    <source>
        <dbReference type="ARBA" id="ARBA00000082"/>
    </source>
</evidence>
<feature type="active site" description="Pros-phosphohistidine intermediate" evidence="9">
    <location>
        <position position="194"/>
    </location>
</feature>
<keyword evidence="5 11" id="KW-0808">Transferase</keyword>
<dbReference type="Gene3D" id="3.30.70.141">
    <property type="entry name" value="Nucleoside diphosphate kinase-like domain"/>
    <property type="match status" value="1"/>
</dbReference>
<accession>A0A7S0KW43</accession>
<dbReference type="CDD" id="cd04413">
    <property type="entry name" value="NDPk_I"/>
    <property type="match status" value="1"/>
</dbReference>